<sequence>MFDKARSIQIAWFLPFEPPAPAELFDAITGQEPDAFQKVSPPNAPFPIITQVVNRGNVQHRVQSHIGRVDYFIEAIATEQPVGMLDAPLVHLAQALSRIALIGETLGEVTRVAIILNLCEKVGSFQESAAIFNKLFSNHITLTDDRDLMFQTSRRTGDSTGYFNRLLRWSTEYFSFQQIVNGVPAAGMSLVESYYVNYMIDVNTVPAENVIFQPSEHSELFARVAAIADGLTSLGRIEDLQ</sequence>
<reference evidence="1 2" key="1">
    <citation type="submission" date="2021-03" db="EMBL/GenBank/DDBJ databases">
        <title>Genomic Encyclopedia of Type Strains, Phase IV (KMG-IV): sequencing the most valuable type-strain genomes for metagenomic binning, comparative biology and taxonomic classification.</title>
        <authorList>
            <person name="Goeker M."/>
        </authorList>
    </citation>
    <scope>NUCLEOTIDE SEQUENCE [LARGE SCALE GENOMIC DNA]</scope>
    <source>
        <strain evidence="1 2">DSM 26427</strain>
    </source>
</reference>
<dbReference type="EMBL" id="JAGGJV010000005">
    <property type="protein sequence ID" value="MBP1859779.1"/>
    <property type="molecule type" value="Genomic_DNA"/>
</dbReference>
<protein>
    <submittedName>
        <fullName evidence="1">Uncharacterized protein</fullName>
    </submittedName>
</protein>
<dbReference type="RefSeq" id="WP_209853788.1">
    <property type="nucleotide sequence ID" value="NZ_JAGGJV010000005.1"/>
</dbReference>
<gene>
    <name evidence="1" type="ORF">J2Z75_003296</name>
</gene>
<organism evidence="1 2">
    <name type="scientific">Rhizobium herbae</name>
    <dbReference type="NCBI Taxonomy" id="508661"/>
    <lineage>
        <taxon>Bacteria</taxon>
        <taxon>Pseudomonadati</taxon>
        <taxon>Pseudomonadota</taxon>
        <taxon>Alphaproteobacteria</taxon>
        <taxon>Hyphomicrobiales</taxon>
        <taxon>Rhizobiaceae</taxon>
        <taxon>Rhizobium/Agrobacterium group</taxon>
        <taxon>Rhizobium</taxon>
    </lineage>
</organism>
<keyword evidence="2" id="KW-1185">Reference proteome</keyword>
<evidence type="ECO:0000313" key="2">
    <source>
        <dbReference type="Proteomes" id="UP000823786"/>
    </source>
</evidence>
<proteinExistence type="predicted"/>
<name>A0ABS4EPA4_9HYPH</name>
<comment type="caution">
    <text evidence="1">The sequence shown here is derived from an EMBL/GenBank/DDBJ whole genome shotgun (WGS) entry which is preliminary data.</text>
</comment>
<accession>A0ABS4EPA4</accession>
<dbReference type="Proteomes" id="UP000823786">
    <property type="component" value="Unassembled WGS sequence"/>
</dbReference>
<evidence type="ECO:0000313" key="1">
    <source>
        <dbReference type="EMBL" id="MBP1859779.1"/>
    </source>
</evidence>